<gene>
    <name evidence="11" type="ORF">TCAL_02852</name>
</gene>
<accession>A0A553NXC3</accession>
<sequence>MENDSEGRPTIVGRRGQKSSDKSTSIPEVTCFIRQSFPDQPEDIETDEEDPENDNVTIQVVDPPDTNRSELAQKQFIQTLHLKLLKVELLKRLARATSIPYGQHYYQQPPGFGTVEQSSSFTPFTPNGNTYAPLNVPSVYTNQMGQSTSPLAIESTPPTPESVSTECGSSEGGNTLISPFSQSQGEEQVFNFNQPNEIVDECESIKDEDQESGQAMEGGQDSKGETKTPLWRRDKEGHYVCNACGLYYRTNGTHRPRVKDKKTRVSNTRRQGVVCSNCEADYSSLWRRNPNGSTVCNACGLYFRLHKVNRPKQLKKDTIQTRNRKVKRPGSTVSSLSPPLDMDMFQPQTSAFGTPNFSTHSMDQYQAFCPQTSS</sequence>
<keyword evidence="4" id="KW-0862">Zinc</keyword>
<dbReference type="PRINTS" id="PR00619">
    <property type="entry name" value="GATAZNFINGER"/>
</dbReference>
<comment type="subcellular location">
    <subcellularLocation>
        <location evidence="1">Nucleus</location>
    </subcellularLocation>
</comment>
<dbReference type="GO" id="GO:0005634">
    <property type="term" value="C:nucleus"/>
    <property type="evidence" value="ECO:0007669"/>
    <property type="project" value="UniProtKB-SubCell"/>
</dbReference>
<dbReference type="GO" id="GO:0000981">
    <property type="term" value="F:DNA-binding transcription factor activity, RNA polymerase II-specific"/>
    <property type="evidence" value="ECO:0007669"/>
    <property type="project" value="TreeGrafter"/>
</dbReference>
<dbReference type="PROSITE" id="PS00344">
    <property type="entry name" value="GATA_ZN_FINGER_1"/>
    <property type="match status" value="1"/>
</dbReference>
<name>A0A553NXC3_TIGCA</name>
<evidence type="ECO:0000259" key="10">
    <source>
        <dbReference type="PROSITE" id="PS50114"/>
    </source>
</evidence>
<dbReference type="GO" id="GO:0000978">
    <property type="term" value="F:RNA polymerase II cis-regulatory region sequence-specific DNA binding"/>
    <property type="evidence" value="ECO:0007669"/>
    <property type="project" value="TreeGrafter"/>
</dbReference>
<keyword evidence="12" id="KW-1185">Reference proteome</keyword>
<evidence type="ECO:0000313" key="11">
    <source>
        <dbReference type="EMBL" id="TRY70074.1"/>
    </source>
</evidence>
<feature type="region of interest" description="Disordered" evidence="9">
    <location>
        <begin position="321"/>
        <end position="340"/>
    </location>
</feature>
<dbReference type="AlphaFoldDB" id="A0A553NXC3"/>
<dbReference type="GO" id="GO:0045165">
    <property type="term" value="P:cell fate commitment"/>
    <property type="evidence" value="ECO:0007669"/>
    <property type="project" value="TreeGrafter"/>
</dbReference>
<dbReference type="SUPFAM" id="SSF57716">
    <property type="entry name" value="Glucocorticoid receptor-like (DNA-binding domain)"/>
    <property type="match status" value="2"/>
</dbReference>
<feature type="compositionally biased region" description="Basic and acidic residues" evidence="9">
    <location>
        <begin position="220"/>
        <end position="229"/>
    </location>
</feature>
<evidence type="ECO:0000256" key="2">
    <source>
        <dbReference type="ARBA" id="ARBA00022723"/>
    </source>
</evidence>
<evidence type="ECO:0000256" key="4">
    <source>
        <dbReference type="ARBA" id="ARBA00022833"/>
    </source>
</evidence>
<dbReference type="GO" id="GO:0008270">
    <property type="term" value="F:zinc ion binding"/>
    <property type="evidence" value="ECO:0007669"/>
    <property type="project" value="UniProtKB-KW"/>
</dbReference>
<evidence type="ECO:0000256" key="7">
    <source>
        <dbReference type="ARBA" id="ARBA00023242"/>
    </source>
</evidence>
<protein>
    <recommendedName>
        <fullName evidence="10">GATA-type domain-containing protein</fullName>
    </recommendedName>
</protein>
<dbReference type="PANTHER" id="PTHR10071:SF281">
    <property type="entry name" value="BOX A-BINDING FACTOR-RELATED"/>
    <property type="match status" value="1"/>
</dbReference>
<feature type="domain" description="GATA-type" evidence="10">
    <location>
        <begin position="269"/>
        <end position="322"/>
    </location>
</feature>
<feature type="region of interest" description="Disordered" evidence="9">
    <location>
        <begin position="1"/>
        <end position="66"/>
    </location>
</feature>
<evidence type="ECO:0000256" key="3">
    <source>
        <dbReference type="ARBA" id="ARBA00022771"/>
    </source>
</evidence>
<dbReference type="GO" id="GO:0000122">
    <property type="term" value="P:negative regulation of transcription by RNA polymerase II"/>
    <property type="evidence" value="ECO:0007669"/>
    <property type="project" value="TreeGrafter"/>
</dbReference>
<dbReference type="EMBL" id="VCGU01000009">
    <property type="protein sequence ID" value="TRY70074.1"/>
    <property type="molecule type" value="Genomic_DNA"/>
</dbReference>
<dbReference type="SMART" id="SM00401">
    <property type="entry name" value="ZnF_GATA"/>
    <property type="match status" value="2"/>
</dbReference>
<dbReference type="Pfam" id="PF00320">
    <property type="entry name" value="GATA"/>
    <property type="match status" value="2"/>
</dbReference>
<reference evidence="11 12" key="1">
    <citation type="journal article" date="2018" name="Nat. Ecol. Evol.">
        <title>Genomic signatures of mitonuclear coevolution across populations of Tigriopus californicus.</title>
        <authorList>
            <person name="Barreto F.S."/>
            <person name="Watson E.T."/>
            <person name="Lima T.G."/>
            <person name="Willett C.S."/>
            <person name="Edmands S."/>
            <person name="Li W."/>
            <person name="Burton R.S."/>
        </authorList>
    </citation>
    <scope>NUCLEOTIDE SEQUENCE [LARGE SCALE GENOMIC DNA]</scope>
    <source>
        <strain evidence="11 12">San Diego</strain>
    </source>
</reference>
<evidence type="ECO:0000256" key="9">
    <source>
        <dbReference type="SAM" id="MobiDB-lite"/>
    </source>
</evidence>
<dbReference type="Proteomes" id="UP000318571">
    <property type="component" value="Chromosome 9"/>
</dbReference>
<dbReference type="InterPro" id="IPR013088">
    <property type="entry name" value="Znf_NHR/GATA"/>
</dbReference>
<comment type="caution">
    <text evidence="11">The sequence shown here is derived from an EMBL/GenBank/DDBJ whole genome shotgun (WGS) entry which is preliminary data.</text>
</comment>
<dbReference type="GO" id="GO:0045944">
    <property type="term" value="P:positive regulation of transcription by RNA polymerase II"/>
    <property type="evidence" value="ECO:0007669"/>
    <property type="project" value="TreeGrafter"/>
</dbReference>
<keyword evidence="2" id="KW-0479">Metal-binding</keyword>
<evidence type="ECO:0000256" key="8">
    <source>
        <dbReference type="PROSITE-ProRule" id="PRU00094"/>
    </source>
</evidence>
<evidence type="ECO:0000313" key="12">
    <source>
        <dbReference type="Proteomes" id="UP000318571"/>
    </source>
</evidence>
<feature type="compositionally biased region" description="Polar residues" evidence="9">
    <location>
        <begin position="161"/>
        <end position="172"/>
    </location>
</feature>
<feature type="region of interest" description="Disordered" evidence="9">
    <location>
        <begin position="148"/>
        <end position="172"/>
    </location>
</feature>
<dbReference type="Gene3D" id="3.30.50.10">
    <property type="entry name" value="Erythroid Transcription Factor GATA-1, subunit A"/>
    <property type="match status" value="2"/>
</dbReference>
<keyword evidence="6" id="KW-0804">Transcription</keyword>
<dbReference type="InterPro" id="IPR000679">
    <property type="entry name" value="Znf_GATA"/>
</dbReference>
<dbReference type="STRING" id="6832.A0A553NXC3"/>
<dbReference type="PROSITE" id="PS50114">
    <property type="entry name" value="GATA_ZN_FINGER_2"/>
    <property type="match status" value="2"/>
</dbReference>
<feature type="compositionally biased region" description="Acidic residues" evidence="9">
    <location>
        <begin position="40"/>
        <end position="53"/>
    </location>
</feature>
<keyword evidence="7" id="KW-0539">Nucleus</keyword>
<dbReference type="PANTHER" id="PTHR10071">
    <property type="entry name" value="TRANSCRIPTION FACTOR GATA FAMILY MEMBER"/>
    <property type="match status" value="1"/>
</dbReference>
<organism evidence="11 12">
    <name type="scientific">Tigriopus californicus</name>
    <name type="common">Marine copepod</name>
    <dbReference type="NCBI Taxonomy" id="6832"/>
    <lineage>
        <taxon>Eukaryota</taxon>
        <taxon>Metazoa</taxon>
        <taxon>Ecdysozoa</taxon>
        <taxon>Arthropoda</taxon>
        <taxon>Crustacea</taxon>
        <taxon>Multicrustacea</taxon>
        <taxon>Hexanauplia</taxon>
        <taxon>Copepoda</taxon>
        <taxon>Harpacticoida</taxon>
        <taxon>Harpacticidae</taxon>
        <taxon>Tigriopus</taxon>
    </lineage>
</organism>
<dbReference type="InterPro" id="IPR039355">
    <property type="entry name" value="Transcription_factor_GATA"/>
</dbReference>
<keyword evidence="5" id="KW-0805">Transcription regulation</keyword>
<feature type="domain" description="GATA-type" evidence="10">
    <location>
        <begin position="224"/>
        <end position="269"/>
    </location>
</feature>
<proteinExistence type="predicted"/>
<keyword evidence="3 8" id="KW-0863">Zinc-finger</keyword>
<evidence type="ECO:0000256" key="1">
    <source>
        <dbReference type="ARBA" id="ARBA00004123"/>
    </source>
</evidence>
<dbReference type="CDD" id="cd00202">
    <property type="entry name" value="ZnF_GATA"/>
    <property type="match status" value="2"/>
</dbReference>
<evidence type="ECO:0000256" key="6">
    <source>
        <dbReference type="ARBA" id="ARBA00023163"/>
    </source>
</evidence>
<feature type="region of interest" description="Disordered" evidence="9">
    <location>
        <begin position="207"/>
        <end position="229"/>
    </location>
</feature>
<evidence type="ECO:0000256" key="5">
    <source>
        <dbReference type="ARBA" id="ARBA00023015"/>
    </source>
</evidence>